<keyword evidence="1" id="KW-0812">Transmembrane</keyword>
<dbReference type="InterPro" id="IPR012495">
    <property type="entry name" value="TadE-like_dom"/>
</dbReference>
<evidence type="ECO:0000313" key="3">
    <source>
        <dbReference type="EMBL" id="SEP18848.1"/>
    </source>
</evidence>
<sequence>MTWLCVRSMRKLQRNESGSVAVEFALVAPILMFVLAGVIDIGSATYAKLSLDARLTAVAEYALNQPAPGDQEAAAAMAEKLVTLMQGGATDTAEVVVNNGASATWDGSTSSVTLLSGDAALCYCPVRSESGIEWGGAESCGTPCASGDSSGQFVQISATTRHVTIFPGYAFIEGDSVKTQTMLRLQ</sequence>
<feature type="domain" description="TadE-like" evidence="2">
    <location>
        <begin position="18"/>
        <end position="53"/>
    </location>
</feature>
<accession>A0A1H8VVA6</accession>
<keyword evidence="1" id="KW-0472">Membrane</keyword>
<keyword evidence="4" id="KW-1185">Reference proteome</keyword>
<dbReference type="Pfam" id="PF07811">
    <property type="entry name" value="TadE"/>
    <property type="match status" value="1"/>
</dbReference>
<evidence type="ECO:0000313" key="4">
    <source>
        <dbReference type="Proteomes" id="UP000198893"/>
    </source>
</evidence>
<evidence type="ECO:0000259" key="2">
    <source>
        <dbReference type="Pfam" id="PF07811"/>
    </source>
</evidence>
<dbReference type="Proteomes" id="UP000198893">
    <property type="component" value="Unassembled WGS sequence"/>
</dbReference>
<dbReference type="EMBL" id="FODS01000034">
    <property type="protein sequence ID" value="SEP18848.1"/>
    <property type="molecule type" value="Genomic_DNA"/>
</dbReference>
<protein>
    <submittedName>
        <fullName evidence="3">TadE-like protein</fullName>
    </submittedName>
</protein>
<reference evidence="3 4" key="1">
    <citation type="submission" date="2016-10" db="EMBL/GenBank/DDBJ databases">
        <authorList>
            <person name="de Groot N.N."/>
        </authorList>
    </citation>
    <scope>NUCLEOTIDE SEQUENCE [LARGE SCALE GENOMIC DNA]</scope>
    <source>
        <strain evidence="3 4">DSM 27842</strain>
    </source>
</reference>
<dbReference type="AlphaFoldDB" id="A0A1H8VVA6"/>
<evidence type="ECO:0000256" key="1">
    <source>
        <dbReference type="SAM" id="Phobius"/>
    </source>
</evidence>
<dbReference type="STRING" id="569882.SAMN04490248_13414"/>
<name>A0A1H8VVA6_9RHOB</name>
<organism evidence="3 4">
    <name type="scientific">Salinihabitans flavidus</name>
    <dbReference type="NCBI Taxonomy" id="569882"/>
    <lineage>
        <taxon>Bacteria</taxon>
        <taxon>Pseudomonadati</taxon>
        <taxon>Pseudomonadota</taxon>
        <taxon>Alphaproteobacteria</taxon>
        <taxon>Rhodobacterales</taxon>
        <taxon>Roseobacteraceae</taxon>
        <taxon>Salinihabitans</taxon>
    </lineage>
</organism>
<keyword evidence="1" id="KW-1133">Transmembrane helix</keyword>
<gene>
    <name evidence="3" type="ORF">SAMN04490248_13414</name>
</gene>
<proteinExistence type="predicted"/>
<feature type="transmembrane region" description="Helical" evidence="1">
    <location>
        <begin position="20"/>
        <end position="39"/>
    </location>
</feature>